<dbReference type="InParanoid" id="T1EGY5"/>
<evidence type="ECO:0000313" key="5">
    <source>
        <dbReference type="Proteomes" id="UP000015101"/>
    </source>
</evidence>
<dbReference type="GO" id="GO:0005789">
    <property type="term" value="C:endoplasmic reticulum membrane"/>
    <property type="evidence" value="ECO:0000318"/>
    <property type="project" value="GO_Central"/>
</dbReference>
<dbReference type="InterPro" id="IPR019402">
    <property type="entry name" value="CWH43_N"/>
</dbReference>
<dbReference type="PANTHER" id="PTHR12892:SF17">
    <property type="entry name" value="POST-GPI ATTACHMENT TO PROTEINS FACTOR 2-LIKE"/>
    <property type="match status" value="1"/>
</dbReference>
<feature type="transmembrane region" description="Helical" evidence="1">
    <location>
        <begin position="110"/>
        <end position="132"/>
    </location>
</feature>
<dbReference type="GO" id="GO:0000139">
    <property type="term" value="C:Golgi membrane"/>
    <property type="evidence" value="ECO:0007669"/>
    <property type="project" value="InterPro"/>
</dbReference>
<feature type="domain" description="CWH43-like N-terminal" evidence="2">
    <location>
        <begin position="14"/>
        <end position="233"/>
    </location>
</feature>
<dbReference type="RefSeq" id="XP_009021857.1">
    <property type="nucleotide sequence ID" value="XM_009023609.1"/>
</dbReference>
<evidence type="ECO:0000256" key="1">
    <source>
        <dbReference type="SAM" id="Phobius"/>
    </source>
</evidence>
<protein>
    <recommendedName>
        <fullName evidence="2">CWH43-like N-terminal domain-containing protein</fullName>
    </recommendedName>
</protein>
<keyword evidence="1" id="KW-0472">Membrane</keyword>
<dbReference type="GeneID" id="20195835"/>
<evidence type="ECO:0000259" key="2">
    <source>
        <dbReference type="Pfam" id="PF10277"/>
    </source>
</evidence>
<dbReference type="GO" id="GO:0006506">
    <property type="term" value="P:GPI anchor biosynthetic process"/>
    <property type="evidence" value="ECO:0000318"/>
    <property type="project" value="GO_Central"/>
</dbReference>
<organism evidence="4 5">
    <name type="scientific">Helobdella robusta</name>
    <name type="common">Californian leech</name>
    <dbReference type="NCBI Taxonomy" id="6412"/>
    <lineage>
        <taxon>Eukaryota</taxon>
        <taxon>Metazoa</taxon>
        <taxon>Spiralia</taxon>
        <taxon>Lophotrochozoa</taxon>
        <taxon>Annelida</taxon>
        <taxon>Clitellata</taxon>
        <taxon>Hirudinea</taxon>
        <taxon>Rhynchobdellida</taxon>
        <taxon>Glossiphoniidae</taxon>
        <taxon>Helobdella</taxon>
    </lineage>
</organism>
<dbReference type="eggNOG" id="KOG3979">
    <property type="taxonomic scope" value="Eukaryota"/>
</dbReference>
<dbReference type="EnsemblMetazoa" id="HelroT123698">
    <property type="protein sequence ID" value="HelroP123698"/>
    <property type="gene ID" value="HelroG123698"/>
</dbReference>
<sequence length="238" mass="27439">DNKEKTKSKISLNFSTIGLVTVSLPSLSLIICFITAILFRYDQITETECNNTNNIPSVSAITGVSPPRYVWRVGIALHSAPRFVIGLMYLNFYNEKLSMVPKKLQGLFKILYRCVFVFYTIENSCLVLVSYISNVENYAIHEKIFIVFMFAAVIHQICTMVIYPWCFSDMKSFEHKWFYFLMLCVSTATLLFCFILHRLYCIPGAFSVFSTAEYFIVLSVTGFHYTAVLDFKNSHWSI</sequence>
<feature type="transmembrane region" description="Helical" evidence="1">
    <location>
        <begin position="144"/>
        <end position="165"/>
    </location>
</feature>
<feature type="transmembrane region" description="Helical" evidence="1">
    <location>
        <begin position="177"/>
        <end position="200"/>
    </location>
</feature>
<dbReference type="Proteomes" id="UP000015101">
    <property type="component" value="Unassembled WGS sequence"/>
</dbReference>
<dbReference type="EMBL" id="AMQM01005654">
    <property type="status" value="NOT_ANNOTATED_CDS"/>
    <property type="molecule type" value="Genomic_DNA"/>
</dbReference>
<reference evidence="4" key="3">
    <citation type="submission" date="2015-06" db="UniProtKB">
        <authorList>
            <consortium name="EnsemblMetazoa"/>
        </authorList>
    </citation>
    <scope>IDENTIFICATION</scope>
</reference>
<dbReference type="Pfam" id="PF10277">
    <property type="entry name" value="Frag1"/>
    <property type="match status" value="1"/>
</dbReference>
<feature type="transmembrane region" description="Helical" evidence="1">
    <location>
        <begin position="69"/>
        <end position="90"/>
    </location>
</feature>
<gene>
    <name evidence="4" type="primary">20195835</name>
    <name evidence="3" type="ORF">HELRODRAFT_123698</name>
</gene>
<accession>T1EGY5</accession>
<reference evidence="3 5" key="2">
    <citation type="journal article" date="2013" name="Nature">
        <title>Insights into bilaterian evolution from three spiralian genomes.</title>
        <authorList>
            <person name="Simakov O."/>
            <person name="Marletaz F."/>
            <person name="Cho S.J."/>
            <person name="Edsinger-Gonzales E."/>
            <person name="Havlak P."/>
            <person name="Hellsten U."/>
            <person name="Kuo D.H."/>
            <person name="Larsson T."/>
            <person name="Lv J."/>
            <person name="Arendt D."/>
            <person name="Savage R."/>
            <person name="Osoegawa K."/>
            <person name="de Jong P."/>
            <person name="Grimwood J."/>
            <person name="Chapman J.A."/>
            <person name="Shapiro H."/>
            <person name="Aerts A."/>
            <person name="Otillar R.P."/>
            <person name="Terry A.Y."/>
            <person name="Boore J.L."/>
            <person name="Grigoriev I.V."/>
            <person name="Lindberg D.R."/>
            <person name="Seaver E.C."/>
            <person name="Weisblat D.A."/>
            <person name="Putnam N.H."/>
            <person name="Rokhsar D.S."/>
        </authorList>
    </citation>
    <scope>NUCLEOTIDE SEQUENCE</scope>
</reference>
<dbReference type="OMA" id="CFATSML"/>
<dbReference type="FunCoup" id="T1EGY5">
    <property type="interactions" value="22"/>
</dbReference>
<dbReference type="AlphaFoldDB" id="T1EGY5"/>
<proteinExistence type="predicted"/>
<dbReference type="STRING" id="6412.T1EGY5"/>
<keyword evidence="1" id="KW-1133">Transmembrane helix</keyword>
<name>T1EGY5_HELRO</name>
<dbReference type="EMBL" id="KB097026">
    <property type="protein sequence ID" value="ESO00083.1"/>
    <property type="molecule type" value="Genomic_DNA"/>
</dbReference>
<evidence type="ECO:0000313" key="4">
    <source>
        <dbReference type="EnsemblMetazoa" id="HelroP123698"/>
    </source>
</evidence>
<dbReference type="OrthoDB" id="68581at2759"/>
<dbReference type="HOGENOM" id="CLU_061191_1_0_1"/>
<dbReference type="PANTHER" id="PTHR12892">
    <property type="entry name" value="FGF RECEPTOR ACTIVATING PROTEIN 1"/>
    <property type="match status" value="1"/>
</dbReference>
<evidence type="ECO:0000313" key="3">
    <source>
        <dbReference type="EMBL" id="ESO00083.1"/>
    </source>
</evidence>
<feature type="transmembrane region" description="Helical" evidence="1">
    <location>
        <begin position="12"/>
        <end position="39"/>
    </location>
</feature>
<reference evidence="5" key="1">
    <citation type="submission" date="2012-12" db="EMBL/GenBank/DDBJ databases">
        <authorList>
            <person name="Hellsten U."/>
            <person name="Grimwood J."/>
            <person name="Chapman J.A."/>
            <person name="Shapiro H."/>
            <person name="Aerts A."/>
            <person name="Otillar R.P."/>
            <person name="Terry A.Y."/>
            <person name="Boore J.L."/>
            <person name="Simakov O."/>
            <person name="Marletaz F."/>
            <person name="Cho S.-J."/>
            <person name="Edsinger-Gonzales E."/>
            <person name="Havlak P."/>
            <person name="Kuo D.-H."/>
            <person name="Larsson T."/>
            <person name="Lv J."/>
            <person name="Arendt D."/>
            <person name="Savage R."/>
            <person name="Osoegawa K."/>
            <person name="de Jong P."/>
            <person name="Lindberg D.R."/>
            <person name="Seaver E.C."/>
            <person name="Weisblat D.A."/>
            <person name="Putnam N.H."/>
            <person name="Grigoriev I.V."/>
            <person name="Rokhsar D.S."/>
        </authorList>
    </citation>
    <scope>NUCLEOTIDE SEQUENCE</scope>
</reference>
<dbReference type="InterPro" id="IPR039545">
    <property type="entry name" value="PGAP2"/>
</dbReference>
<dbReference type="CTD" id="20195835"/>
<keyword evidence="1" id="KW-0812">Transmembrane</keyword>
<feature type="transmembrane region" description="Helical" evidence="1">
    <location>
        <begin position="212"/>
        <end position="231"/>
    </location>
</feature>
<dbReference type="KEGG" id="hro:HELRODRAFT_123698"/>
<keyword evidence="5" id="KW-1185">Reference proteome</keyword>